<dbReference type="InterPro" id="IPR018389">
    <property type="entry name" value="DctP_fam"/>
</dbReference>
<dbReference type="AlphaFoldDB" id="A0A382C040"/>
<accession>A0A382C040</accession>
<dbReference type="InterPro" id="IPR038404">
    <property type="entry name" value="TRAP_DctP_sf"/>
</dbReference>
<dbReference type="GO" id="GO:0055085">
    <property type="term" value="P:transmembrane transport"/>
    <property type="evidence" value="ECO:0007669"/>
    <property type="project" value="InterPro"/>
</dbReference>
<dbReference type="EMBL" id="UINC01032116">
    <property type="protein sequence ID" value="SVB19244.1"/>
    <property type="molecule type" value="Genomic_DNA"/>
</dbReference>
<evidence type="ECO:0000256" key="1">
    <source>
        <dbReference type="ARBA" id="ARBA00022729"/>
    </source>
</evidence>
<dbReference type="Pfam" id="PF03480">
    <property type="entry name" value="DctP"/>
    <property type="match status" value="1"/>
</dbReference>
<protein>
    <recommendedName>
        <fullName evidence="3">C4-dicarboxylate ABC transporter substrate-binding protein</fullName>
    </recommendedName>
</protein>
<sequence length="211" mass="23104">MLREKVKRIFVSIIFISLVVTSPRSWADEVWNMATAWSGGPFLEEDAKGFAKLVHTLTNGRIQINVFPGGTLGSALKVSDTVRSGVVQSGHSWMGYDWGIDKTTLVFGGGPGNLIPEEFLMWLFEAGGAELWFEYRKEVFGIASIPCQISPTEIFLHSTKRVQSVEDMRGLKLRTSGAWAEIAGRLGASTVILPGAEVYPALERGVVDAIE</sequence>
<dbReference type="Gene3D" id="3.40.190.170">
    <property type="entry name" value="Bacterial extracellular solute-binding protein, family 7"/>
    <property type="match status" value="1"/>
</dbReference>
<evidence type="ECO:0008006" key="3">
    <source>
        <dbReference type="Google" id="ProtNLM"/>
    </source>
</evidence>
<dbReference type="Gene3D" id="3.40.190.10">
    <property type="entry name" value="Periplasmic binding protein-like II"/>
    <property type="match status" value="1"/>
</dbReference>
<keyword evidence="1" id="KW-0732">Signal</keyword>
<evidence type="ECO:0000313" key="2">
    <source>
        <dbReference type="EMBL" id="SVB19244.1"/>
    </source>
</evidence>
<reference evidence="2" key="1">
    <citation type="submission" date="2018-05" db="EMBL/GenBank/DDBJ databases">
        <authorList>
            <person name="Lanie J.A."/>
            <person name="Ng W.-L."/>
            <person name="Kazmierczak K.M."/>
            <person name="Andrzejewski T.M."/>
            <person name="Davidsen T.M."/>
            <person name="Wayne K.J."/>
            <person name="Tettelin H."/>
            <person name="Glass J.I."/>
            <person name="Rusch D."/>
            <person name="Podicherti R."/>
            <person name="Tsui H.-C.T."/>
            <person name="Winkler M.E."/>
        </authorList>
    </citation>
    <scope>NUCLEOTIDE SEQUENCE</scope>
</reference>
<dbReference type="PANTHER" id="PTHR33376:SF5">
    <property type="entry name" value="EXTRACYTOPLASMIC SOLUTE RECEPTOR PROTEIN"/>
    <property type="match status" value="1"/>
</dbReference>
<dbReference type="PANTHER" id="PTHR33376">
    <property type="match status" value="1"/>
</dbReference>
<name>A0A382C040_9ZZZZ</name>
<feature type="non-terminal residue" evidence="2">
    <location>
        <position position="211"/>
    </location>
</feature>
<proteinExistence type="predicted"/>
<gene>
    <name evidence="2" type="ORF">METZ01_LOCUS172098</name>
</gene>
<organism evidence="2">
    <name type="scientific">marine metagenome</name>
    <dbReference type="NCBI Taxonomy" id="408172"/>
    <lineage>
        <taxon>unclassified sequences</taxon>
        <taxon>metagenomes</taxon>
        <taxon>ecological metagenomes</taxon>
    </lineage>
</organism>